<feature type="transmembrane region" description="Helical" evidence="13">
    <location>
        <begin position="448"/>
        <end position="476"/>
    </location>
</feature>
<feature type="transmembrane region" description="Helical" evidence="13">
    <location>
        <begin position="1231"/>
        <end position="1251"/>
    </location>
</feature>
<evidence type="ECO:0000256" key="3">
    <source>
        <dbReference type="ARBA" id="ARBA00007222"/>
    </source>
</evidence>
<dbReference type="GO" id="GO:0000030">
    <property type="term" value="F:mannosyltransferase activity"/>
    <property type="evidence" value="ECO:0007669"/>
    <property type="project" value="InterPro"/>
</dbReference>
<dbReference type="SUPFAM" id="SSF49785">
    <property type="entry name" value="Galactose-binding domain-like"/>
    <property type="match status" value="2"/>
</dbReference>
<feature type="transmembrane region" description="Helical" evidence="13">
    <location>
        <begin position="411"/>
        <end position="436"/>
    </location>
</feature>
<evidence type="ECO:0000256" key="11">
    <source>
        <dbReference type="ARBA" id="ARBA00093617"/>
    </source>
</evidence>
<dbReference type="eggNOG" id="COG4346">
    <property type="taxonomic scope" value="Bacteria"/>
</dbReference>
<feature type="transmembrane region" description="Helical" evidence="13">
    <location>
        <begin position="1055"/>
        <end position="1079"/>
    </location>
</feature>
<dbReference type="InterPro" id="IPR008979">
    <property type="entry name" value="Galactose-bd-like_sf"/>
</dbReference>
<name>A0A089IQ24_PAEDU</name>
<evidence type="ECO:0000313" key="18">
    <source>
        <dbReference type="Proteomes" id="UP000029409"/>
    </source>
</evidence>
<evidence type="ECO:0000256" key="14">
    <source>
        <dbReference type="SAM" id="SignalP"/>
    </source>
</evidence>
<feature type="domain" description="ArnT-like N-terminal" evidence="15">
    <location>
        <begin position="845"/>
        <end position="1078"/>
    </location>
</feature>
<feature type="transmembrane region" description="Helical" evidence="13">
    <location>
        <begin position="1199"/>
        <end position="1219"/>
    </location>
</feature>
<feature type="transmembrane region" description="Helical" evidence="13">
    <location>
        <begin position="688"/>
        <end position="706"/>
    </location>
</feature>
<feature type="domain" description="Protein O-mannosyl-transferase C-terminal four TM" evidence="16">
    <location>
        <begin position="1092"/>
        <end position="1271"/>
    </location>
</feature>
<reference evidence="17 18" key="1">
    <citation type="submission" date="2014-08" db="EMBL/GenBank/DDBJ databases">
        <title>Comparative genomics of the Paenibacillus odorifer group.</title>
        <authorList>
            <person name="den Bakker H.C."/>
            <person name="Tsai Y.-C."/>
            <person name="Martin N."/>
            <person name="Korlach J."/>
            <person name="Wiedmann M."/>
        </authorList>
    </citation>
    <scope>NUCLEOTIDE SEQUENCE [LARGE SCALE GENOMIC DNA]</scope>
    <source>
        <strain evidence="17 18">DSM 1735</strain>
    </source>
</reference>
<evidence type="ECO:0000259" key="16">
    <source>
        <dbReference type="Pfam" id="PF16192"/>
    </source>
</evidence>
<feature type="transmembrane region" description="Helical" evidence="13">
    <location>
        <begin position="585"/>
        <end position="605"/>
    </location>
</feature>
<dbReference type="InterPro" id="IPR032421">
    <property type="entry name" value="PMT_4TMC"/>
</dbReference>
<feature type="transmembrane region" description="Helical" evidence="13">
    <location>
        <begin position="247"/>
        <end position="267"/>
    </location>
</feature>
<feature type="transmembrane region" description="Helical" evidence="13">
    <location>
        <begin position="217"/>
        <end position="235"/>
    </location>
</feature>
<feature type="transmembrane region" description="Helical" evidence="13">
    <location>
        <begin position="1152"/>
        <end position="1169"/>
    </location>
</feature>
<sequence length="1273" mass="141930">MMKKWRIAAKLMFMLLLCMLVIPPGTMFAAGNLLQNPGFEETASDAPASWTRDVWVQGDQASLLFVESADVHSGNAAAAVENMQQNHAKWIQTIAVKPDTHYRISGWVKVVDAGAEGIGANIFVVGVGGGYPSTKDTGGGWQQLQFIGKTGSEQKEIGIGAALGGYGNLSAGKAYFDDLSVEELDSAPAGVPVISLDPGGAQAVAAGKPVKISSKNILFFSALFACLFAWVYRTALRSKRLLRRESYDYGAWLWIVLSAAFLLRLWLGWTSQGYMNDMKTFMYWGQRLAEVGPGRFYQEGIFADYPPGYIYILYLLHLIHQGLGLHPDSPGEMLLFKLPAILSDIALGWLIYRIGSKKLGGGIALGLVILYSFNPAVLTDSAVWGQADAFFVMFLLLSILAVSDKRLAASAVWFTVAAAVKPQALIFTPVLLFAFIHYRAWKELLKGAVYGLIAFTLITLPFFWGNGGIGGLIDLYKSTLSSYPYSTVNAFNLYTLIAPSWSPIDQMWLGIPYRAWGNIFIIAAVALAALFSFRKDRKDLSKSFFIGLVLIVVMFVVGTKMHERYMFPALALSLFAFMEIKDRRLLTLFFGLSLTQFANVEYVLLHLNAGRNPGSDGIILVTSITNVGLLLYMLYIGWDLYFRGRVLTLAPAYTDKQKRETDLALVGELRPVNFLQGSAVPRMMRRDWLWMAAITLLYGALAMVNLGSVRSPETVWAPSAASESFYVDLGAAKQLDKVRIFGGVGTGEFTLDFGNSPQSWSGPVKINEDVGNVFIWKSQQLNATARYVRVFVNKPGFYLHEIAFYEKGNASPLAVAEVSPDTGGTPKKGDPANLFDEQQLIPANSGYMNSTYFDEIYHARTAYEYAHGIVPYENTHPPLGKLLISVGMALLGVDPFGWRIVGTVFGIAMLPVMYVMALRLFGRTRYAALAAGLFALDFMHFTQTRISTIDVYGVFFIMLMFYFMQRYAAMNFYRLPLRKTLWPLFWSGLFFGIGVASKWIVLYGGAGLAVMLGISLFDRYRQHLAARRVLALGKRADPELSAACQEAAGTFWSRAVITLASCIIFFIVIPAAIYSLSFIPVLSVTPEGYTIKGLLEAQKNMYDYHSQLVATHPFSSQWWQWPFMKRPVWFFSGGEGLPAGQTSSIVTMGNPLIWWTGVFAILAVLWLTLKRREKPQYVIWIGYFSQYIPWMLVPRETFLYHYFAMVPFMILALVYMLKLSDSVFPESRSRVIRYVYVAAAALLFIMFYPVLSGMQVSGDYVTGFLRWFPTWVF</sequence>
<dbReference type="PANTHER" id="PTHR10050">
    <property type="entry name" value="DOLICHYL-PHOSPHATE-MANNOSE--PROTEIN MANNOSYLTRANSFERASE"/>
    <property type="match status" value="1"/>
</dbReference>
<accession>A0A089IQ24</accession>
<evidence type="ECO:0000259" key="15">
    <source>
        <dbReference type="Pfam" id="PF02366"/>
    </source>
</evidence>
<keyword evidence="6 17" id="KW-0808">Transferase</keyword>
<protein>
    <recommendedName>
        <fullName evidence="11">Polyprenol-phosphate-mannose--protein mannosyltransferase</fullName>
    </recommendedName>
    <alternativeName>
        <fullName evidence="12">Protein O-mannosyltransferase</fullName>
    </alternativeName>
</protein>
<feature type="chain" id="PRO_5001843771" description="Polyprenol-phosphate-mannose--protein mannosyltransferase" evidence="14">
    <location>
        <begin position="30"/>
        <end position="1273"/>
    </location>
</feature>
<proteinExistence type="inferred from homology"/>
<dbReference type="RefSeq" id="WP_081949372.1">
    <property type="nucleotide sequence ID" value="NZ_CP009288.1"/>
</dbReference>
<evidence type="ECO:0000256" key="5">
    <source>
        <dbReference type="ARBA" id="ARBA00022676"/>
    </source>
</evidence>
<evidence type="ECO:0000256" key="2">
    <source>
        <dbReference type="ARBA" id="ARBA00004922"/>
    </source>
</evidence>
<dbReference type="GO" id="GO:0006493">
    <property type="term" value="P:protein O-linked glycosylation"/>
    <property type="evidence" value="ECO:0007669"/>
    <property type="project" value="InterPro"/>
</dbReference>
<evidence type="ECO:0000256" key="12">
    <source>
        <dbReference type="ARBA" id="ARBA00093644"/>
    </source>
</evidence>
<comment type="similarity">
    <text evidence="10">Belongs to the glycosyltransferase 87 family.</text>
</comment>
<dbReference type="GO" id="GO:0005886">
    <property type="term" value="C:plasma membrane"/>
    <property type="evidence" value="ECO:0007669"/>
    <property type="project" value="UniProtKB-SubCell"/>
</dbReference>
<dbReference type="InterPro" id="IPR027005">
    <property type="entry name" value="PMT-like"/>
</dbReference>
<feature type="transmembrane region" description="Helical" evidence="13">
    <location>
        <begin position="383"/>
        <end position="402"/>
    </location>
</feature>
<feature type="transmembrane region" description="Helical" evidence="13">
    <location>
        <begin position="540"/>
        <end position="558"/>
    </location>
</feature>
<comment type="pathway">
    <text evidence="2">Protein modification; protein glycosylation.</text>
</comment>
<keyword evidence="4" id="KW-1003">Cell membrane</keyword>
<keyword evidence="5" id="KW-0328">Glycosyltransferase</keyword>
<keyword evidence="18" id="KW-1185">Reference proteome</keyword>
<dbReference type="Pfam" id="PF02366">
    <property type="entry name" value="PMT"/>
    <property type="match status" value="1"/>
</dbReference>
<dbReference type="KEGG" id="pdu:PDUR_03425"/>
<feature type="transmembrane region" description="Helical" evidence="13">
    <location>
        <begin position="513"/>
        <end position="533"/>
    </location>
</feature>
<keyword evidence="9 13" id="KW-0472">Membrane</keyword>
<feature type="transmembrane region" description="Helical" evidence="13">
    <location>
        <begin position="334"/>
        <end position="352"/>
    </location>
</feature>
<feature type="transmembrane region" description="Helical" evidence="13">
    <location>
        <begin position="617"/>
        <end position="638"/>
    </location>
</feature>
<feature type="transmembrane region" description="Helical" evidence="13">
    <location>
        <begin position="1002"/>
        <end position="1020"/>
    </location>
</feature>
<dbReference type="InterPro" id="IPR003342">
    <property type="entry name" value="ArnT-like_N"/>
</dbReference>
<comment type="similarity">
    <text evidence="3">Belongs to the glycosyltransferase 39 family.</text>
</comment>
<organism evidence="17 18">
    <name type="scientific">Paenibacillus durus</name>
    <name type="common">Paenibacillus azotofixans</name>
    <dbReference type="NCBI Taxonomy" id="44251"/>
    <lineage>
        <taxon>Bacteria</taxon>
        <taxon>Bacillati</taxon>
        <taxon>Bacillota</taxon>
        <taxon>Bacilli</taxon>
        <taxon>Bacillales</taxon>
        <taxon>Paenibacillaceae</taxon>
        <taxon>Paenibacillus</taxon>
    </lineage>
</organism>
<evidence type="ECO:0000256" key="13">
    <source>
        <dbReference type="SAM" id="Phobius"/>
    </source>
</evidence>
<evidence type="ECO:0000313" key="17">
    <source>
        <dbReference type="EMBL" id="AIQ11159.1"/>
    </source>
</evidence>
<feature type="transmembrane region" description="Helical" evidence="13">
    <location>
        <begin position="949"/>
        <end position="968"/>
    </location>
</feature>
<dbReference type="Pfam" id="PF09594">
    <property type="entry name" value="GT87"/>
    <property type="match status" value="1"/>
</dbReference>
<dbReference type="AlphaFoldDB" id="A0A089IQ24"/>
<evidence type="ECO:0000256" key="1">
    <source>
        <dbReference type="ARBA" id="ARBA00004651"/>
    </source>
</evidence>
<evidence type="ECO:0000256" key="10">
    <source>
        <dbReference type="ARBA" id="ARBA00024033"/>
    </source>
</evidence>
<keyword evidence="14" id="KW-0732">Signal</keyword>
<evidence type="ECO:0000256" key="7">
    <source>
        <dbReference type="ARBA" id="ARBA00022692"/>
    </source>
</evidence>
<comment type="subcellular location">
    <subcellularLocation>
        <location evidence="1">Cell membrane</location>
        <topology evidence="1">Multi-pass membrane protein</topology>
    </subcellularLocation>
</comment>
<feature type="transmembrane region" description="Helical" evidence="13">
    <location>
        <begin position="896"/>
        <end position="914"/>
    </location>
</feature>
<dbReference type="STRING" id="44251.PDUR_03425"/>
<dbReference type="Gene3D" id="2.60.120.260">
    <property type="entry name" value="Galactose-binding domain-like"/>
    <property type="match status" value="2"/>
</dbReference>
<dbReference type="Proteomes" id="UP000029409">
    <property type="component" value="Chromosome"/>
</dbReference>
<feature type="signal peptide" evidence="14">
    <location>
        <begin position="1"/>
        <end position="29"/>
    </location>
</feature>
<gene>
    <name evidence="17" type="ORF">PDUR_03425</name>
</gene>
<feature type="transmembrane region" description="Helical" evidence="13">
    <location>
        <begin position="359"/>
        <end position="377"/>
    </location>
</feature>
<dbReference type="eggNOG" id="COG5650">
    <property type="taxonomic scope" value="Bacteria"/>
</dbReference>
<dbReference type="UniPathway" id="UPA00378"/>
<dbReference type="OrthoDB" id="9776737at2"/>
<evidence type="ECO:0000256" key="6">
    <source>
        <dbReference type="ARBA" id="ARBA00022679"/>
    </source>
</evidence>
<dbReference type="EMBL" id="CP009288">
    <property type="protein sequence ID" value="AIQ11159.1"/>
    <property type="molecule type" value="Genomic_DNA"/>
</dbReference>
<feature type="transmembrane region" description="Helical" evidence="13">
    <location>
        <begin position="564"/>
        <end position="580"/>
    </location>
</feature>
<keyword evidence="7 13" id="KW-0812">Transmembrane</keyword>
<feature type="transmembrane region" description="Helical" evidence="13">
    <location>
        <begin position="1176"/>
        <end position="1193"/>
    </location>
</feature>
<dbReference type="Pfam" id="PF16192">
    <property type="entry name" value="PMT_4TMC"/>
    <property type="match status" value="1"/>
</dbReference>
<evidence type="ECO:0000256" key="9">
    <source>
        <dbReference type="ARBA" id="ARBA00023136"/>
    </source>
</evidence>
<dbReference type="InterPro" id="IPR018584">
    <property type="entry name" value="GT87"/>
</dbReference>
<evidence type="ECO:0000256" key="8">
    <source>
        <dbReference type="ARBA" id="ARBA00022989"/>
    </source>
</evidence>
<keyword evidence="8 13" id="KW-1133">Transmembrane helix</keyword>
<evidence type="ECO:0000256" key="4">
    <source>
        <dbReference type="ARBA" id="ARBA00022475"/>
    </source>
</evidence>
<feature type="transmembrane region" description="Helical" evidence="13">
    <location>
        <begin position="483"/>
        <end position="501"/>
    </location>
</feature>